<dbReference type="SUPFAM" id="SSF56935">
    <property type="entry name" value="Porins"/>
    <property type="match status" value="1"/>
</dbReference>
<dbReference type="Pfam" id="PF07715">
    <property type="entry name" value="Plug"/>
    <property type="match status" value="1"/>
</dbReference>
<evidence type="ECO:0000256" key="8">
    <source>
        <dbReference type="PROSITE-ProRule" id="PRU01360"/>
    </source>
</evidence>
<comment type="similarity">
    <text evidence="8 9">Belongs to the TonB-dependent receptor family.</text>
</comment>
<evidence type="ECO:0000256" key="3">
    <source>
        <dbReference type="ARBA" id="ARBA00022452"/>
    </source>
</evidence>
<keyword evidence="3 8" id="KW-1134">Transmembrane beta strand</keyword>
<dbReference type="InterPro" id="IPR036942">
    <property type="entry name" value="Beta-barrel_TonB_sf"/>
</dbReference>
<comment type="subcellular location">
    <subcellularLocation>
        <location evidence="1 8">Cell outer membrane</location>
        <topology evidence="1 8">Multi-pass membrane protein</topology>
    </subcellularLocation>
</comment>
<evidence type="ECO:0000256" key="1">
    <source>
        <dbReference type="ARBA" id="ARBA00004571"/>
    </source>
</evidence>
<dbReference type="Gene3D" id="2.60.40.1120">
    <property type="entry name" value="Carboxypeptidase-like, regulatory domain"/>
    <property type="match status" value="1"/>
</dbReference>
<dbReference type="OrthoDB" id="9768177at2"/>
<dbReference type="SUPFAM" id="SSF49464">
    <property type="entry name" value="Carboxypeptidase regulatory domain-like"/>
    <property type="match status" value="1"/>
</dbReference>
<dbReference type="EMBL" id="VBSN01000076">
    <property type="protein sequence ID" value="KAA6430371.1"/>
    <property type="molecule type" value="Genomic_DNA"/>
</dbReference>
<feature type="signal peptide" evidence="10">
    <location>
        <begin position="1"/>
        <end position="21"/>
    </location>
</feature>
<keyword evidence="6 8" id="KW-0472">Membrane</keyword>
<gene>
    <name evidence="13" type="ORF">FEM33_25540</name>
</gene>
<dbReference type="InterPro" id="IPR039426">
    <property type="entry name" value="TonB-dep_rcpt-like"/>
</dbReference>
<keyword evidence="10" id="KW-0732">Signal</keyword>
<dbReference type="NCBIfam" id="TIGR04056">
    <property type="entry name" value="OMP_RagA_SusC"/>
    <property type="match status" value="1"/>
</dbReference>
<dbReference type="InterPro" id="IPR008969">
    <property type="entry name" value="CarboxyPept-like_regulatory"/>
</dbReference>
<dbReference type="AlphaFoldDB" id="A0A5M8Q5M2"/>
<dbReference type="NCBIfam" id="TIGR04057">
    <property type="entry name" value="SusC_RagA_signa"/>
    <property type="match status" value="1"/>
</dbReference>
<dbReference type="Gene3D" id="2.40.170.20">
    <property type="entry name" value="TonB-dependent receptor, beta-barrel domain"/>
    <property type="match status" value="1"/>
</dbReference>
<evidence type="ECO:0000256" key="4">
    <source>
        <dbReference type="ARBA" id="ARBA00022692"/>
    </source>
</evidence>
<dbReference type="Pfam" id="PF00593">
    <property type="entry name" value="TonB_dep_Rec_b-barrel"/>
    <property type="match status" value="1"/>
</dbReference>
<dbReference type="GO" id="GO:0009279">
    <property type="term" value="C:cell outer membrane"/>
    <property type="evidence" value="ECO:0007669"/>
    <property type="project" value="UniProtKB-SubCell"/>
</dbReference>
<dbReference type="InterPro" id="IPR012910">
    <property type="entry name" value="Plug_dom"/>
</dbReference>
<feature type="domain" description="TonB-dependent receptor-like beta-barrel" evidence="11">
    <location>
        <begin position="446"/>
        <end position="986"/>
    </location>
</feature>
<evidence type="ECO:0000313" key="14">
    <source>
        <dbReference type="Proteomes" id="UP000323994"/>
    </source>
</evidence>
<name>A0A5M8Q5M2_9BACT</name>
<dbReference type="RefSeq" id="WP_139014807.1">
    <property type="nucleotide sequence ID" value="NZ_VBSN01000076.1"/>
</dbReference>
<accession>A0A5M8Q5M2</accession>
<dbReference type="InterPro" id="IPR000531">
    <property type="entry name" value="Beta-barrel_TonB"/>
</dbReference>
<reference evidence="13 14" key="1">
    <citation type="submission" date="2019-05" db="EMBL/GenBank/DDBJ databases">
        <authorList>
            <person name="Qu J.-H."/>
        </authorList>
    </citation>
    <scope>NUCLEOTIDE SEQUENCE [LARGE SCALE GENOMIC DNA]</scope>
    <source>
        <strain evidence="13 14">NS28</strain>
    </source>
</reference>
<evidence type="ECO:0000256" key="6">
    <source>
        <dbReference type="ARBA" id="ARBA00023136"/>
    </source>
</evidence>
<keyword evidence="4 8" id="KW-0812">Transmembrane</keyword>
<evidence type="ECO:0000259" key="11">
    <source>
        <dbReference type="Pfam" id="PF00593"/>
    </source>
</evidence>
<keyword evidence="14" id="KW-1185">Reference proteome</keyword>
<sequence length="1034" mass="112914">MKKVLLAVIFCLLSAWLSAYGQSVQITGKVTSDDEDSVLPGATVQLKGSTTGTQTDADGTYSISVPSNGSVLVFSFVGMLAQEITVGSQTVIDVKLASDSRNLSEVVVTGFGSQIKRDLTGNIAQVKGTEIQNMPVASVDAALQGRAAGVYVNSGSGKLGQGINVRIRGNSSISASSQPLYVVDGMPITTSDLSNNGGATNPLSDINSNDIESIEILKDASAGAIYGSRAANGVVLITTKRGKAGKTNVSINYQLGSSKATRRVDFLNAEQYVKFYTMAANNRDRIDGVETTDPDSYTQYMLGPGGFLEYYSLGTYNTPNQKEYLWQDQAFQKGPMQQLDFQLNGGSEKTKFFLSGQYLDQKGTIIGNKLDRLSARMNLDHQAYNWLQIGLSMGLARTNNKRLPGDNAFSNPLQMAALTPLTPFTDPETGLPTGTPPGDVNVPLYFNPMISIQYASYVATSFRNLTNAYAQINFTKDLKFRSELGIDLLNQNEEGYWQSQNIRNVSNASSGLGENYATFVTNYNTNNFISYDKIHNAHSFGATLGMSYQQSQTKYSYIAGTQFPSDSYKKIASAATKSDGSSTETNFRFLSYFARLNYKFSDKYLLSASARIDGSSRFGVNSRYGFFPSVSAGWVLTEESFLKSNNIISFLKFRGSYGSTGNSEIGDFPQLGLYAGDAGYAGAAGQRPSQLSNPDLRWETTKQTDFGIDFGFFNNRINGEIDYYVKKTNGLLLEVNVPNTTGFSTQVANVGKLENKGFEFVLNTQNLVGAFKWNTSINVANNKNKVIDIQGQIIEGGMRNMSRVMEGQPVGVFYTVEYAGVDPANGDALFYKNTPNPDGTVDRSTVTNNGYNSATRVAAGNPNPKFVGGITNTFSYKGFDLNVFFNGVAGNKINFYGVGQYSSANGIYEDNQTADQLNAWTPQNPNTNVPEARFYRGNGNQASTRYIYDGSYLRLRTMTLGYNLPSSLVSRIKMDRIRIYVSALNLATFTNYKGWDPEVNTDDMSERDLKFALGNDFYTAPQPRTLLLGVNIGF</sequence>
<dbReference type="Proteomes" id="UP000323994">
    <property type="component" value="Unassembled WGS sequence"/>
</dbReference>
<evidence type="ECO:0000256" key="2">
    <source>
        <dbReference type="ARBA" id="ARBA00022448"/>
    </source>
</evidence>
<organism evidence="13 14">
    <name type="scientific">Dyadobacter flavalbus</name>
    <dbReference type="NCBI Taxonomy" id="2579942"/>
    <lineage>
        <taxon>Bacteria</taxon>
        <taxon>Pseudomonadati</taxon>
        <taxon>Bacteroidota</taxon>
        <taxon>Cytophagia</taxon>
        <taxon>Cytophagales</taxon>
        <taxon>Spirosomataceae</taxon>
        <taxon>Dyadobacter</taxon>
    </lineage>
</organism>
<evidence type="ECO:0000259" key="12">
    <source>
        <dbReference type="Pfam" id="PF07715"/>
    </source>
</evidence>
<dbReference type="Gene3D" id="2.170.130.10">
    <property type="entry name" value="TonB-dependent receptor, plug domain"/>
    <property type="match status" value="1"/>
</dbReference>
<keyword evidence="5 9" id="KW-0798">TonB box</keyword>
<keyword evidence="2 8" id="KW-0813">Transport</keyword>
<protein>
    <submittedName>
        <fullName evidence="13">TonB-dependent receptor</fullName>
    </submittedName>
</protein>
<evidence type="ECO:0000313" key="13">
    <source>
        <dbReference type="EMBL" id="KAA6430371.1"/>
    </source>
</evidence>
<evidence type="ECO:0000256" key="9">
    <source>
        <dbReference type="RuleBase" id="RU003357"/>
    </source>
</evidence>
<evidence type="ECO:0000256" key="7">
    <source>
        <dbReference type="ARBA" id="ARBA00023237"/>
    </source>
</evidence>
<proteinExistence type="inferred from homology"/>
<dbReference type="PROSITE" id="PS52016">
    <property type="entry name" value="TONB_DEPENDENT_REC_3"/>
    <property type="match status" value="1"/>
</dbReference>
<comment type="caution">
    <text evidence="13">The sequence shown here is derived from an EMBL/GenBank/DDBJ whole genome shotgun (WGS) entry which is preliminary data.</text>
</comment>
<feature type="domain" description="TonB-dependent receptor plug" evidence="12">
    <location>
        <begin position="116"/>
        <end position="234"/>
    </location>
</feature>
<dbReference type="InterPro" id="IPR023996">
    <property type="entry name" value="TonB-dep_OMP_SusC/RagA"/>
</dbReference>
<evidence type="ECO:0000256" key="10">
    <source>
        <dbReference type="SAM" id="SignalP"/>
    </source>
</evidence>
<feature type="chain" id="PRO_5024293081" evidence="10">
    <location>
        <begin position="22"/>
        <end position="1034"/>
    </location>
</feature>
<dbReference type="Pfam" id="PF13715">
    <property type="entry name" value="CarbopepD_reg_2"/>
    <property type="match status" value="1"/>
</dbReference>
<dbReference type="InterPro" id="IPR023997">
    <property type="entry name" value="TonB-dep_OMP_SusC/RagA_CS"/>
</dbReference>
<keyword evidence="13" id="KW-0675">Receptor</keyword>
<keyword evidence="7 8" id="KW-0998">Cell outer membrane</keyword>
<evidence type="ECO:0000256" key="5">
    <source>
        <dbReference type="ARBA" id="ARBA00023077"/>
    </source>
</evidence>
<dbReference type="InterPro" id="IPR037066">
    <property type="entry name" value="Plug_dom_sf"/>
</dbReference>